<dbReference type="Gene3D" id="3.40.50.300">
    <property type="entry name" value="P-loop containing nucleotide triphosphate hydrolases"/>
    <property type="match status" value="1"/>
</dbReference>
<feature type="domain" description="DEAD/DEAH-box helicase" evidence="1">
    <location>
        <begin position="2"/>
        <end position="67"/>
    </location>
</feature>
<gene>
    <name evidence="2" type="ORF">V6N11_001358</name>
</gene>
<dbReference type="Proteomes" id="UP001396334">
    <property type="component" value="Unassembled WGS sequence"/>
</dbReference>
<evidence type="ECO:0000313" key="2">
    <source>
        <dbReference type="EMBL" id="KAK9018382.1"/>
    </source>
</evidence>
<accession>A0ABR2S0B5</accession>
<evidence type="ECO:0000259" key="1">
    <source>
        <dbReference type="Pfam" id="PF00270"/>
    </source>
</evidence>
<comment type="caution">
    <text evidence="2">The sequence shown here is derived from an EMBL/GenBank/DDBJ whole genome shotgun (WGS) entry which is preliminary data.</text>
</comment>
<dbReference type="Pfam" id="PF00270">
    <property type="entry name" value="DEAD"/>
    <property type="match status" value="1"/>
</dbReference>
<protein>
    <recommendedName>
        <fullName evidence="1">DEAD/DEAH-box helicase domain-containing protein</fullName>
    </recommendedName>
</protein>
<dbReference type="EMBL" id="JBBPBN010000019">
    <property type="protein sequence ID" value="KAK9018382.1"/>
    <property type="molecule type" value="Genomic_DNA"/>
</dbReference>
<dbReference type="InterPro" id="IPR027417">
    <property type="entry name" value="P-loop_NTPase"/>
</dbReference>
<sequence length="86" mass="9147">MGSGKTGAFSLPILNMLLDCHSKELAIQISDQFKALGSGISLRCAVLVGGVDLMKQQIALGKRPHIISFGNKGDGGMADFEDLREK</sequence>
<name>A0ABR2S0B5_9ROSI</name>
<dbReference type="InterPro" id="IPR011545">
    <property type="entry name" value="DEAD/DEAH_box_helicase_dom"/>
</dbReference>
<dbReference type="SUPFAM" id="SSF52540">
    <property type="entry name" value="P-loop containing nucleoside triphosphate hydrolases"/>
    <property type="match status" value="1"/>
</dbReference>
<organism evidence="2 3">
    <name type="scientific">Hibiscus sabdariffa</name>
    <name type="common">roselle</name>
    <dbReference type="NCBI Taxonomy" id="183260"/>
    <lineage>
        <taxon>Eukaryota</taxon>
        <taxon>Viridiplantae</taxon>
        <taxon>Streptophyta</taxon>
        <taxon>Embryophyta</taxon>
        <taxon>Tracheophyta</taxon>
        <taxon>Spermatophyta</taxon>
        <taxon>Magnoliopsida</taxon>
        <taxon>eudicotyledons</taxon>
        <taxon>Gunneridae</taxon>
        <taxon>Pentapetalae</taxon>
        <taxon>rosids</taxon>
        <taxon>malvids</taxon>
        <taxon>Malvales</taxon>
        <taxon>Malvaceae</taxon>
        <taxon>Malvoideae</taxon>
        <taxon>Hibiscus</taxon>
    </lineage>
</organism>
<keyword evidence="3" id="KW-1185">Reference proteome</keyword>
<proteinExistence type="predicted"/>
<reference evidence="2 3" key="1">
    <citation type="journal article" date="2024" name="G3 (Bethesda)">
        <title>Genome assembly of Hibiscus sabdariffa L. provides insights into metabolisms of medicinal natural products.</title>
        <authorList>
            <person name="Kim T."/>
        </authorList>
    </citation>
    <scope>NUCLEOTIDE SEQUENCE [LARGE SCALE GENOMIC DNA]</scope>
    <source>
        <strain evidence="2">TK-2024</strain>
        <tissue evidence="2">Old leaves</tissue>
    </source>
</reference>
<evidence type="ECO:0000313" key="3">
    <source>
        <dbReference type="Proteomes" id="UP001396334"/>
    </source>
</evidence>